<dbReference type="InterPro" id="IPR005511">
    <property type="entry name" value="SMP-30"/>
</dbReference>
<dbReference type="PANTHER" id="PTHR47572">
    <property type="entry name" value="LIPOPROTEIN-RELATED"/>
    <property type="match status" value="1"/>
</dbReference>
<dbReference type="PANTHER" id="PTHR47572:SF4">
    <property type="entry name" value="LACTONASE DRP35"/>
    <property type="match status" value="1"/>
</dbReference>
<dbReference type="Gene3D" id="2.120.10.30">
    <property type="entry name" value="TolB, C-terminal domain"/>
    <property type="match status" value="1"/>
</dbReference>
<evidence type="ECO:0000259" key="3">
    <source>
        <dbReference type="Pfam" id="PF08450"/>
    </source>
</evidence>
<dbReference type="Pfam" id="PF08450">
    <property type="entry name" value="SGL"/>
    <property type="match status" value="1"/>
</dbReference>
<dbReference type="InterPro" id="IPR011042">
    <property type="entry name" value="6-blade_b-propeller_TolB-like"/>
</dbReference>
<feature type="chain" id="PRO_5046337163" evidence="2">
    <location>
        <begin position="27"/>
        <end position="342"/>
    </location>
</feature>
<keyword evidence="1" id="KW-0378">Hydrolase</keyword>
<dbReference type="PRINTS" id="PR01790">
    <property type="entry name" value="SMP30FAMILY"/>
</dbReference>
<dbReference type="InterPro" id="IPR013658">
    <property type="entry name" value="SGL"/>
</dbReference>
<dbReference type="Proteomes" id="UP001501175">
    <property type="component" value="Unassembled WGS sequence"/>
</dbReference>
<proteinExistence type="predicted"/>
<dbReference type="SUPFAM" id="SSF63829">
    <property type="entry name" value="Calcium-dependent phosphotriesterase"/>
    <property type="match status" value="1"/>
</dbReference>
<evidence type="ECO:0000256" key="1">
    <source>
        <dbReference type="ARBA" id="ARBA00022801"/>
    </source>
</evidence>
<feature type="signal peptide" evidence="2">
    <location>
        <begin position="1"/>
        <end position="26"/>
    </location>
</feature>
<comment type="caution">
    <text evidence="4">The sequence shown here is derived from an EMBL/GenBank/DDBJ whole genome shotgun (WGS) entry which is preliminary data.</text>
</comment>
<protein>
    <submittedName>
        <fullName evidence="4">SMP-30/gluconolactonase/LRE family protein</fullName>
    </submittedName>
</protein>
<evidence type="ECO:0000313" key="5">
    <source>
        <dbReference type="Proteomes" id="UP001501175"/>
    </source>
</evidence>
<keyword evidence="2" id="KW-0732">Signal</keyword>
<evidence type="ECO:0000256" key="2">
    <source>
        <dbReference type="SAM" id="SignalP"/>
    </source>
</evidence>
<reference evidence="5" key="1">
    <citation type="journal article" date="2019" name="Int. J. Syst. Evol. Microbiol.">
        <title>The Global Catalogue of Microorganisms (GCM) 10K type strain sequencing project: providing services to taxonomists for standard genome sequencing and annotation.</title>
        <authorList>
            <consortium name="The Broad Institute Genomics Platform"/>
            <consortium name="The Broad Institute Genome Sequencing Center for Infectious Disease"/>
            <person name="Wu L."/>
            <person name="Ma J."/>
        </authorList>
    </citation>
    <scope>NUCLEOTIDE SEQUENCE [LARGE SCALE GENOMIC DNA]</scope>
    <source>
        <strain evidence="5">JCM 17927</strain>
    </source>
</reference>
<dbReference type="InterPro" id="IPR051262">
    <property type="entry name" value="SMP-30/CGR1_Lactonase"/>
</dbReference>
<sequence>MYPETLTSAVAIGSLVAMVLTTGATAQTSNYPSIGTIIRNDPQLDKLIPKDARIEVLASGFVWSEGPIWIKNGNYLLFSDVPQNTIFKWSEKDGLTQFLKPSGYTGAGEYGDEPGSNGLTLDRQGRLIACEHGDRRVSAMPLSGGGKRTLADNYQGKRFNSPNDVVVHSSGSYYFTDPPYGLPGKEKDPTRETDLFGVYRIAPNGTVSLLINDLTRPNGIAFSPDEKTLYIAQSDPQRPVIMAYPVQTDGSVGKGRVLFDAAPLLKQNLKGLPDGLKTDRDGNVWSTGPGGVLVISPAGKLLGRIETGEATANCAWGDDGSTLYLTADMYLCRIRTTARGNW</sequence>
<name>A0ABP8MTD8_9BACT</name>
<organism evidence="4 5">
    <name type="scientific">Nibrella saemangeumensis</name>
    <dbReference type="NCBI Taxonomy" id="1084526"/>
    <lineage>
        <taxon>Bacteria</taxon>
        <taxon>Pseudomonadati</taxon>
        <taxon>Bacteroidota</taxon>
        <taxon>Cytophagia</taxon>
        <taxon>Cytophagales</taxon>
        <taxon>Spirosomataceae</taxon>
        <taxon>Nibrella</taxon>
    </lineage>
</organism>
<gene>
    <name evidence="4" type="ORF">GCM10023189_23950</name>
</gene>
<feature type="domain" description="SMP-30/Gluconolactonase/LRE-like region" evidence="3">
    <location>
        <begin position="63"/>
        <end position="327"/>
    </location>
</feature>
<dbReference type="EMBL" id="BAABHD010000027">
    <property type="protein sequence ID" value="GAA4455747.1"/>
    <property type="molecule type" value="Genomic_DNA"/>
</dbReference>
<keyword evidence="5" id="KW-1185">Reference proteome</keyword>
<accession>A0ABP8MTD8</accession>
<evidence type="ECO:0000313" key="4">
    <source>
        <dbReference type="EMBL" id="GAA4455747.1"/>
    </source>
</evidence>